<sequence length="108" mass="12593">MKVLCFLGSSLKRLQELPHDARRDLGYQLDRVQRGLQPYDFKPMPSIGRGVEEIRVWDEGGTYRVIYTARLADTVYVLHCFEKKTHATCQQDIELARSRYSDLKKGMK</sequence>
<gene>
    <name evidence="1" type="ORF">C0Z18_04775</name>
</gene>
<dbReference type="OrthoDB" id="9797093at2"/>
<dbReference type="InterPro" id="IPR009241">
    <property type="entry name" value="HigB-like"/>
</dbReference>
<proteinExistence type="predicted"/>
<evidence type="ECO:0000313" key="1">
    <source>
        <dbReference type="EMBL" id="PMS22629.1"/>
    </source>
</evidence>
<evidence type="ECO:0008006" key="3">
    <source>
        <dbReference type="Google" id="ProtNLM"/>
    </source>
</evidence>
<organism evidence="1 2">
    <name type="scientific">Trinickia dabaoshanensis</name>
    <dbReference type="NCBI Taxonomy" id="564714"/>
    <lineage>
        <taxon>Bacteria</taxon>
        <taxon>Pseudomonadati</taxon>
        <taxon>Pseudomonadota</taxon>
        <taxon>Betaproteobacteria</taxon>
        <taxon>Burkholderiales</taxon>
        <taxon>Burkholderiaceae</taxon>
        <taxon>Trinickia</taxon>
    </lineage>
</organism>
<dbReference type="Pfam" id="PF05973">
    <property type="entry name" value="Gp49"/>
    <property type="match status" value="1"/>
</dbReference>
<protein>
    <recommendedName>
        <fullName evidence="3">Addiction module toxin RelE</fullName>
    </recommendedName>
</protein>
<accession>A0A2N7VZN5</accession>
<dbReference type="AlphaFoldDB" id="A0A2N7VZN5"/>
<evidence type="ECO:0000313" key="2">
    <source>
        <dbReference type="Proteomes" id="UP000235616"/>
    </source>
</evidence>
<comment type="caution">
    <text evidence="1">The sequence shown here is derived from an EMBL/GenBank/DDBJ whole genome shotgun (WGS) entry which is preliminary data.</text>
</comment>
<dbReference type="EMBL" id="PNYA01000003">
    <property type="protein sequence ID" value="PMS22629.1"/>
    <property type="molecule type" value="Genomic_DNA"/>
</dbReference>
<reference evidence="1 2" key="1">
    <citation type="submission" date="2018-01" db="EMBL/GenBank/DDBJ databases">
        <title>Whole genome analyses suggest that Burkholderia sensu lato contains two further novel genera in the rhizoxinica-symbiotica group Mycetohabitans gen. nov., and Trinickia gen. nov.: implications for the evolution of diazotrophy and nodulation in the Burkholderiaceae.</title>
        <authorList>
            <person name="Estrada-de los Santos P."/>
            <person name="Palmer M."/>
            <person name="Chavez-Ramirez B."/>
            <person name="Beukes C."/>
            <person name="Steenkamp E.T."/>
            <person name="Hirsch A.M."/>
            <person name="Manyaka P."/>
            <person name="Maluk M."/>
            <person name="Lafos M."/>
            <person name="Crook M."/>
            <person name="Gross E."/>
            <person name="Simon M.F."/>
            <person name="Bueno dos Reis Junior F."/>
            <person name="Poole P.S."/>
            <person name="Venter S.N."/>
            <person name="James E.K."/>
        </authorList>
    </citation>
    <scope>NUCLEOTIDE SEQUENCE [LARGE SCALE GENOMIC DNA]</scope>
    <source>
        <strain evidence="1 2">GIMN1.004</strain>
    </source>
</reference>
<dbReference type="Proteomes" id="UP000235616">
    <property type="component" value="Unassembled WGS sequence"/>
</dbReference>
<dbReference type="RefSeq" id="WP_102644218.1">
    <property type="nucleotide sequence ID" value="NZ_PNYA01000003.1"/>
</dbReference>
<keyword evidence="2" id="KW-1185">Reference proteome</keyword>
<name>A0A2N7VZN5_9BURK</name>